<evidence type="ECO:0000313" key="4">
    <source>
        <dbReference type="Proteomes" id="UP000018680"/>
    </source>
</evidence>
<accession>V5WFA2</accession>
<evidence type="ECO:0000256" key="2">
    <source>
        <dbReference type="SAM" id="Phobius"/>
    </source>
</evidence>
<dbReference type="HOGENOM" id="CLU_1085398_0_0_12"/>
<feature type="transmembrane region" description="Helical" evidence="2">
    <location>
        <begin position="42"/>
        <end position="65"/>
    </location>
</feature>
<feature type="transmembrane region" description="Helical" evidence="2">
    <location>
        <begin position="71"/>
        <end position="94"/>
    </location>
</feature>
<keyword evidence="2" id="KW-0472">Membrane</keyword>
<proteinExistence type="predicted"/>
<dbReference type="Proteomes" id="UP000018680">
    <property type="component" value="Chromosome"/>
</dbReference>
<feature type="transmembrane region" description="Helical" evidence="2">
    <location>
        <begin position="106"/>
        <end position="126"/>
    </location>
</feature>
<keyword evidence="2" id="KW-0812">Transmembrane</keyword>
<feature type="transmembrane region" description="Helical" evidence="2">
    <location>
        <begin position="12"/>
        <end position="30"/>
    </location>
</feature>
<protein>
    <submittedName>
        <fullName evidence="3">Uncharacterized protein</fullName>
    </submittedName>
</protein>
<feature type="transmembrane region" description="Helical" evidence="2">
    <location>
        <begin position="132"/>
        <end position="151"/>
    </location>
</feature>
<dbReference type="EMBL" id="CP006939">
    <property type="protein sequence ID" value="AHC13856.1"/>
    <property type="molecule type" value="Genomic_DNA"/>
</dbReference>
<dbReference type="AlphaFoldDB" id="V5WFA2"/>
<feature type="compositionally biased region" description="Basic and acidic residues" evidence="1">
    <location>
        <begin position="232"/>
        <end position="249"/>
    </location>
</feature>
<evidence type="ECO:0000256" key="1">
    <source>
        <dbReference type="SAM" id="MobiDB-lite"/>
    </source>
</evidence>
<feature type="region of interest" description="Disordered" evidence="1">
    <location>
        <begin position="232"/>
        <end position="256"/>
    </location>
</feature>
<evidence type="ECO:0000313" key="3">
    <source>
        <dbReference type="EMBL" id="AHC13856.1"/>
    </source>
</evidence>
<name>V5WFA2_9SPIO</name>
<reference evidence="3 4" key="1">
    <citation type="journal article" date="2015" name="Stand. Genomic Sci.">
        <title>Complete genome sequence and description of Salinispira pacifica gen. nov., sp. nov., a novel spirochaete isolated form a hypersaline microbial mat.</title>
        <authorList>
            <person name="Ben Hania W."/>
            <person name="Joseph M."/>
            <person name="Schumann P."/>
            <person name="Bunk B."/>
            <person name="Fiebig A."/>
            <person name="Sproer C."/>
            <person name="Klenk H.P."/>
            <person name="Fardeau M.L."/>
            <person name="Spring S."/>
        </authorList>
    </citation>
    <scope>NUCLEOTIDE SEQUENCE [LARGE SCALE GENOMIC DNA]</scope>
    <source>
        <strain evidence="3 4">L21-RPul-D2</strain>
    </source>
</reference>
<dbReference type="STRING" id="1307761.L21SP2_0424"/>
<organism evidence="3 4">
    <name type="scientific">Salinispira pacifica</name>
    <dbReference type="NCBI Taxonomy" id="1307761"/>
    <lineage>
        <taxon>Bacteria</taxon>
        <taxon>Pseudomonadati</taxon>
        <taxon>Spirochaetota</taxon>
        <taxon>Spirochaetia</taxon>
        <taxon>Spirochaetales</taxon>
        <taxon>Spirochaetaceae</taxon>
        <taxon>Salinispira</taxon>
    </lineage>
</organism>
<gene>
    <name evidence="3" type="ORF">L21SP2_0424</name>
</gene>
<dbReference type="RefSeq" id="WP_024266788.1">
    <property type="nucleotide sequence ID" value="NC_023035.1"/>
</dbReference>
<feature type="transmembrane region" description="Helical" evidence="2">
    <location>
        <begin position="202"/>
        <end position="221"/>
    </location>
</feature>
<feature type="transmembrane region" description="Helical" evidence="2">
    <location>
        <begin position="163"/>
        <end position="190"/>
    </location>
</feature>
<dbReference type="KEGG" id="slr:L21SP2_0424"/>
<sequence length="256" mass="26003">MIFTGIQPDALPPLFLAAGISGLLSGALHLSPGFQGRRKAGIMSGIGALSASAAAFLYFFVFGFLHGTEAGISRLVITALHTLTLSAFGILSLGFRSAAVSSARRLPPVLAAAVPALFALVAVNGIDGAGVLVLNTGLFALLLVSLGALYAPSPTAGPTGKSALLIIGLITAIIPLTGALISAAALLAGLSSLNSAFIQGNASLGLTALYMTASMPLWIYMNLHVFQPAAKDAAEKPEKAPKKPSEKPHPPAKIRS</sequence>
<keyword evidence="4" id="KW-1185">Reference proteome</keyword>
<keyword evidence="2" id="KW-1133">Transmembrane helix</keyword>